<evidence type="ECO:0000313" key="2">
    <source>
        <dbReference type="Proteomes" id="UP000887568"/>
    </source>
</evidence>
<dbReference type="GeneID" id="119720046"/>
<accession>A0A913Z0Q6</accession>
<organism evidence="1 2">
    <name type="scientific">Patiria miniata</name>
    <name type="common">Bat star</name>
    <name type="synonym">Asterina miniata</name>
    <dbReference type="NCBI Taxonomy" id="46514"/>
    <lineage>
        <taxon>Eukaryota</taxon>
        <taxon>Metazoa</taxon>
        <taxon>Echinodermata</taxon>
        <taxon>Eleutherozoa</taxon>
        <taxon>Asterozoa</taxon>
        <taxon>Asteroidea</taxon>
        <taxon>Valvatacea</taxon>
        <taxon>Valvatida</taxon>
        <taxon>Asterinidae</taxon>
        <taxon>Patiria</taxon>
    </lineage>
</organism>
<reference evidence="1" key="1">
    <citation type="submission" date="2022-11" db="UniProtKB">
        <authorList>
            <consortium name="EnsemblMetazoa"/>
        </authorList>
    </citation>
    <scope>IDENTIFICATION</scope>
</reference>
<evidence type="ECO:0000313" key="1">
    <source>
        <dbReference type="EnsemblMetazoa" id="XP_038045484.1"/>
    </source>
</evidence>
<dbReference type="OMA" id="TRRQNPH"/>
<name>A0A913Z0Q6_PATMI</name>
<dbReference type="EnsemblMetazoa" id="XM_038189556.1">
    <property type="protein sequence ID" value="XP_038045484.1"/>
    <property type="gene ID" value="LOC119720046"/>
</dbReference>
<dbReference type="AlphaFoldDB" id="A0A913Z0Q6"/>
<dbReference type="OrthoDB" id="10031370at2759"/>
<dbReference type="Proteomes" id="UP000887568">
    <property type="component" value="Unplaced"/>
</dbReference>
<dbReference type="RefSeq" id="XP_038045484.1">
    <property type="nucleotide sequence ID" value="XM_038189556.1"/>
</dbReference>
<sequence length="179" mass="20756">MANVFTRRYRRPRTTTLSDFSCTNDQTKQRAIPRIFSPTRRQNPHSIGLVYQSPYNKENQTFGIWSPDFNLIRSRFPEMFNHIRKTNWTCCRGNKEVSLPRAPSGLQTPEIHYTLDSTSRRSYVEPASAFPQLMDTKQRTTRFGSTPYACTVPARGIVPNVLPPITCDEPEKEDERQKL</sequence>
<protein>
    <submittedName>
        <fullName evidence="1">Uncharacterized protein</fullName>
    </submittedName>
</protein>
<proteinExistence type="predicted"/>
<keyword evidence="2" id="KW-1185">Reference proteome</keyword>